<dbReference type="AlphaFoldDB" id="A0A0U5JAH2"/>
<dbReference type="Proteomes" id="UP000069902">
    <property type="component" value="Chromosome cPNK"/>
</dbReference>
<dbReference type="KEGG" id="pnl:PNK_1404"/>
<accession>A0A0U5JAH2</accession>
<proteinExistence type="predicted"/>
<name>A0A0U5JAH2_9BACT</name>
<dbReference type="EMBL" id="LN879502">
    <property type="protein sequence ID" value="CUI17017.1"/>
    <property type="molecule type" value="Genomic_DNA"/>
</dbReference>
<dbReference type="STRING" id="389348.PNK_1404"/>
<dbReference type="RefSeq" id="WP_231909231.1">
    <property type="nucleotide sequence ID" value="NZ_LN879502.1"/>
</dbReference>
<organism evidence="1 2">
    <name type="scientific">Candidatus Protochlamydia naegleriophila</name>
    <dbReference type="NCBI Taxonomy" id="389348"/>
    <lineage>
        <taxon>Bacteria</taxon>
        <taxon>Pseudomonadati</taxon>
        <taxon>Chlamydiota</taxon>
        <taxon>Chlamydiia</taxon>
        <taxon>Parachlamydiales</taxon>
        <taxon>Parachlamydiaceae</taxon>
        <taxon>Candidatus Protochlamydia</taxon>
    </lineage>
</organism>
<protein>
    <submittedName>
        <fullName evidence="1">Uncharacterized protein</fullName>
    </submittedName>
</protein>
<sequence>MNQHTEDEHPFYGVEIIRRKEKAYIESLLKKYRYEPVTEELKGKIWDELQMEKYHGKISIPFKVVLRRDTFKKFPPYIEVILDTKV</sequence>
<dbReference type="InParanoid" id="A0A0U5JAH2"/>
<dbReference type="PATRIC" id="fig|389348.3.peg.1570"/>
<reference evidence="2" key="1">
    <citation type="submission" date="2015-09" db="EMBL/GenBank/DDBJ databases">
        <authorList>
            <person name="Bertelli C."/>
        </authorList>
    </citation>
    <scope>NUCLEOTIDE SEQUENCE [LARGE SCALE GENOMIC DNA]</scope>
    <source>
        <strain evidence="2">KNic</strain>
    </source>
</reference>
<evidence type="ECO:0000313" key="1">
    <source>
        <dbReference type="EMBL" id="CUI17017.1"/>
    </source>
</evidence>
<gene>
    <name evidence="1" type="ORF">PNK_1404</name>
</gene>
<keyword evidence="2" id="KW-1185">Reference proteome</keyword>
<evidence type="ECO:0000313" key="2">
    <source>
        <dbReference type="Proteomes" id="UP000069902"/>
    </source>
</evidence>